<dbReference type="Proteomes" id="UP001449225">
    <property type="component" value="Unassembled WGS sequence"/>
</dbReference>
<evidence type="ECO:0000313" key="3">
    <source>
        <dbReference type="Proteomes" id="UP001449225"/>
    </source>
</evidence>
<gene>
    <name evidence="2" type="ORF">WNY58_06650</name>
</gene>
<keyword evidence="3" id="KW-1185">Reference proteome</keyword>
<comment type="caution">
    <text evidence="2">The sequence shown here is derived from an EMBL/GenBank/DDBJ whole genome shotgun (WGS) entry which is preliminary data.</text>
</comment>
<feature type="compositionally biased region" description="Basic and acidic residues" evidence="1">
    <location>
        <begin position="48"/>
        <end position="65"/>
    </location>
</feature>
<protein>
    <submittedName>
        <fullName evidence="2">Uncharacterized protein</fullName>
    </submittedName>
</protein>
<accession>A0ABU9TQT1</accession>
<organism evidence="2 3">
    <name type="scientific">Neptuniibacter pectenicola</name>
    <dbReference type="NCBI Taxonomy" id="1806669"/>
    <lineage>
        <taxon>Bacteria</taxon>
        <taxon>Pseudomonadati</taxon>
        <taxon>Pseudomonadota</taxon>
        <taxon>Gammaproteobacteria</taxon>
        <taxon>Oceanospirillales</taxon>
        <taxon>Oceanospirillaceae</taxon>
        <taxon>Neptuniibacter</taxon>
    </lineage>
</organism>
<sequence>MSSVSLKLIKDLDNYKFIYYWACPEQGRVSPNLPTLLHASEWLVEHQSEQYKDRERRKSMTDRRRNAYKSTSPSMELIYSRRLKPEGRRITDKLPTVDLDMSSDKCREMRDQLIN</sequence>
<dbReference type="EMBL" id="JBBMRA010000004">
    <property type="protein sequence ID" value="MEM5536068.1"/>
    <property type="molecule type" value="Genomic_DNA"/>
</dbReference>
<feature type="region of interest" description="Disordered" evidence="1">
    <location>
        <begin position="48"/>
        <end position="71"/>
    </location>
</feature>
<evidence type="ECO:0000256" key="1">
    <source>
        <dbReference type="SAM" id="MobiDB-lite"/>
    </source>
</evidence>
<evidence type="ECO:0000313" key="2">
    <source>
        <dbReference type="EMBL" id="MEM5536068.1"/>
    </source>
</evidence>
<dbReference type="RefSeq" id="WP_067985501.1">
    <property type="nucleotide sequence ID" value="NZ_JBBMRA010000004.1"/>
</dbReference>
<reference evidence="2 3" key="1">
    <citation type="submission" date="2024-03" db="EMBL/GenBank/DDBJ databases">
        <title>Community enrichment and isolation of bacterial strains for fucoidan degradation.</title>
        <authorList>
            <person name="Sichert A."/>
        </authorList>
    </citation>
    <scope>NUCLEOTIDE SEQUENCE [LARGE SCALE GENOMIC DNA]</scope>
    <source>
        <strain evidence="2 3">AS76</strain>
    </source>
</reference>
<name>A0ABU9TQT1_9GAMM</name>
<proteinExistence type="predicted"/>